<gene>
    <name evidence="1" type="ORF">GCM10010102_41410</name>
</gene>
<keyword evidence="2" id="KW-1185">Reference proteome</keyword>
<sequence>MEVEVRLGEECEVAHLRSLAARRTGGSRDRDTPHSSHNLVSLRWCARGPLDILRSAMPQIAEMTYLPDLRQTPVNK</sequence>
<evidence type="ECO:0000313" key="1">
    <source>
        <dbReference type="EMBL" id="GGM41573.1"/>
    </source>
</evidence>
<accession>A0A8H9GNG2</accession>
<reference evidence="1" key="1">
    <citation type="journal article" date="2014" name="Int. J. Syst. Evol. Microbiol.">
        <title>Complete genome sequence of Corynebacterium casei LMG S-19264T (=DSM 44701T), isolated from a smear-ripened cheese.</title>
        <authorList>
            <consortium name="US DOE Joint Genome Institute (JGI-PGF)"/>
            <person name="Walter F."/>
            <person name="Albersmeier A."/>
            <person name="Kalinowski J."/>
            <person name="Ruckert C."/>
        </authorList>
    </citation>
    <scope>NUCLEOTIDE SEQUENCE</scope>
    <source>
        <strain evidence="1">JCM 3051</strain>
    </source>
</reference>
<protein>
    <submittedName>
        <fullName evidence="1">Uncharacterized protein</fullName>
    </submittedName>
</protein>
<comment type="caution">
    <text evidence="1">The sequence shown here is derived from an EMBL/GenBank/DDBJ whole genome shotgun (WGS) entry which is preliminary data.</text>
</comment>
<name>A0A8H9GNG2_9MICO</name>
<dbReference type="EMBL" id="BMPT01000023">
    <property type="protein sequence ID" value="GGM41573.1"/>
    <property type="molecule type" value="Genomic_DNA"/>
</dbReference>
<evidence type="ECO:0000313" key="2">
    <source>
        <dbReference type="Proteomes" id="UP000655589"/>
    </source>
</evidence>
<dbReference type="AlphaFoldDB" id="A0A8H9GNG2"/>
<organism evidence="1 2">
    <name type="scientific">Promicromonospora citrea</name>
    <dbReference type="NCBI Taxonomy" id="43677"/>
    <lineage>
        <taxon>Bacteria</taxon>
        <taxon>Bacillati</taxon>
        <taxon>Actinomycetota</taxon>
        <taxon>Actinomycetes</taxon>
        <taxon>Micrococcales</taxon>
        <taxon>Promicromonosporaceae</taxon>
        <taxon>Promicromonospora</taxon>
    </lineage>
</organism>
<proteinExistence type="predicted"/>
<reference evidence="1" key="2">
    <citation type="submission" date="2020-09" db="EMBL/GenBank/DDBJ databases">
        <authorList>
            <person name="Sun Q."/>
            <person name="Ohkuma M."/>
        </authorList>
    </citation>
    <scope>NUCLEOTIDE SEQUENCE</scope>
    <source>
        <strain evidence="1">JCM 3051</strain>
    </source>
</reference>
<dbReference type="Proteomes" id="UP000655589">
    <property type="component" value="Unassembled WGS sequence"/>
</dbReference>